<dbReference type="Gene3D" id="3.90.550.10">
    <property type="entry name" value="Spore Coat Polysaccharide Biosynthesis Protein SpsA, Chain A"/>
    <property type="match status" value="1"/>
</dbReference>
<evidence type="ECO:0000256" key="3">
    <source>
        <dbReference type="ARBA" id="ARBA00022676"/>
    </source>
</evidence>
<reference evidence="8" key="1">
    <citation type="submission" date="2017-02" db="UniProtKB">
        <authorList>
            <consortium name="WormBaseParasite"/>
        </authorList>
    </citation>
    <scope>IDENTIFICATION</scope>
</reference>
<dbReference type="Proteomes" id="UP000046392">
    <property type="component" value="Unplaced"/>
</dbReference>
<sequence length="728" mass="85375">MMAILLRKSRINPLTFILSFLVGGAIIFAYLSITNNTIDEGYLAYLDKGIQMNKKLNNKPKIAIIIVVENKKHMDNYKLALTSLECYAIGLNYTFKIIDFEETKNLSLLCPQEDFFFARHCAVGKYLKDHKGSIDFGVVLDGDIGVINPYNFLESYLPKSKNEHIIMTQRLFTHEIAASPYIVRNSDEGRRFLYEWAEFFYRIPSNFHGSDNGAVMQLFLYKFGVNSTAEEFNRCYDLYEHIQKWPMFRSYTICVTSILYRNSMVENDDDDLTFGNGSIKILRRVPFRSFVRDIWDTGSKICPKDFFVHGLKHSNMGRDVPFGRWDNPLTILRFDLKKCSSPDFTKQWEIKKGFLVDTSSVYSKLSAVQRRVEKEYRDSVYSKSLPYKHVPIIDNNIYISSVFENEKDETKVILFTISSKSKRKFPFDGVQRLEGYRFEDQLKFSYSSYQGKMLESHSSENIFSQHMSDKINRRNFVLIPKDNSIEGFSVCSPILFNFPNLGKIIHFFKYWKSQGASLFIIYYHSWTKEINDFINDMKNDLNIEIIPWSNLPFNAVKSKYPNPNFQTNYHFQRLAELDCIYRSKNKVKFVIQPQLLHELDVDNVNDFLSQASELYPDASGFRFPIYSKTITSMDDFNNKKRLLKLNKRDMFNITEMSLIAYNTFSSDLDNTKEYIIDIDSKQHFAYQVGYQNISIKGKSNKIYSDWVVPLRHWSREDWIIAKNSWLVI</sequence>
<dbReference type="Pfam" id="PF01697">
    <property type="entry name" value="Glyco_transf_92"/>
    <property type="match status" value="1"/>
</dbReference>
<dbReference type="WBParaSite" id="SPAL_0001318000.1">
    <property type="protein sequence ID" value="SPAL_0001318000.1"/>
    <property type="gene ID" value="SPAL_0001318000"/>
</dbReference>
<keyword evidence="7" id="KW-1185">Reference proteome</keyword>
<evidence type="ECO:0000256" key="4">
    <source>
        <dbReference type="ARBA" id="ARBA00022679"/>
    </source>
</evidence>
<dbReference type="Pfam" id="PF03314">
    <property type="entry name" value="DUF273"/>
    <property type="match status" value="1"/>
</dbReference>
<dbReference type="GO" id="GO:0016020">
    <property type="term" value="C:membrane"/>
    <property type="evidence" value="ECO:0007669"/>
    <property type="project" value="UniProtKB-SubCell"/>
</dbReference>
<dbReference type="PANTHER" id="PTHR31562">
    <property type="entry name" value="PROTEIN CBG18972"/>
    <property type="match status" value="1"/>
</dbReference>
<keyword evidence="3" id="KW-0328">Glycosyltransferase</keyword>
<evidence type="ECO:0000313" key="8">
    <source>
        <dbReference type="WBParaSite" id="SPAL_0001318000.1"/>
    </source>
</evidence>
<keyword evidence="4" id="KW-0808">Transferase</keyword>
<proteinExistence type="inferred from homology"/>
<dbReference type="AlphaFoldDB" id="A0A0N5C5F2"/>
<dbReference type="STRING" id="174720.A0A0N5C5F2"/>
<organism evidence="7 8">
    <name type="scientific">Strongyloides papillosus</name>
    <name type="common">Intestinal threadworm</name>
    <dbReference type="NCBI Taxonomy" id="174720"/>
    <lineage>
        <taxon>Eukaryota</taxon>
        <taxon>Metazoa</taxon>
        <taxon>Ecdysozoa</taxon>
        <taxon>Nematoda</taxon>
        <taxon>Chromadorea</taxon>
        <taxon>Rhabditida</taxon>
        <taxon>Tylenchina</taxon>
        <taxon>Panagrolaimomorpha</taxon>
        <taxon>Strongyloidoidea</taxon>
        <taxon>Strongyloididae</taxon>
        <taxon>Strongyloides</taxon>
    </lineage>
</organism>
<name>A0A0N5C5F2_STREA</name>
<dbReference type="GO" id="GO:0016757">
    <property type="term" value="F:glycosyltransferase activity"/>
    <property type="evidence" value="ECO:0007669"/>
    <property type="project" value="UniProtKB-KW"/>
</dbReference>
<evidence type="ECO:0000256" key="2">
    <source>
        <dbReference type="ARBA" id="ARBA00007647"/>
    </source>
</evidence>
<dbReference type="InterPro" id="IPR004988">
    <property type="entry name" value="DUF273"/>
</dbReference>
<feature type="transmembrane region" description="Helical" evidence="6">
    <location>
        <begin position="12"/>
        <end position="33"/>
    </location>
</feature>
<evidence type="ECO:0000256" key="5">
    <source>
        <dbReference type="ARBA" id="ARBA00023136"/>
    </source>
</evidence>
<protein>
    <submittedName>
        <fullName evidence="8">Glycosyltransferase</fullName>
    </submittedName>
</protein>
<evidence type="ECO:0000256" key="1">
    <source>
        <dbReference type="ARBA" id="ARBA00004167"/>
    </source>
</evidence>
<evidence type="ECO:0000256" key="6">
    <source>
        <dbReference type="SAM" id="Phobius"/>
    </source>
</evidence>
<keyword evidence="6" id="KW-1133">Transmembrane helix</keyword>
<accession>A0A0N5C5F2</accession>
<evidence type="ECO:0000313" key="7">
    <source>
        <dbReference type="Proteomes" id="UP000046392"/>
    </source>
</evidence>
<comment type="similarity">
    <text evidence="2">Belongs to the glycosyltransferase 92 family.</text>
</comment>
<dbReference type="InterPro" id="IPR008166">
    <property type="entry name" value="Glyco_transf_92"/>
</dbReference>
<keyword evidence="6" id="KW-0812">Transmembrane</keyword>
<keyword evidence="5 6" id="KW-0472">Membrane</keyword>
<dbReference type="PANTHER" id="PTHR31562:SF2">
    <property type="entry name" value="NUCLEOTIDE-DIPHOSPHO-SUGAR TRANSFERASE"/>
    <property type="match status" value="1"/>
</dbReference>
<comment type="subcellular location">
    <subcellularLocation>
        <location evidence="1">Membrane</location>
        <topology evidence="1">Single-pass membrane protein</topology>
    </subcellularLocation>
</comment>
<dbReference type="InterPro" id="IPR029044">
    <property type="entry name" value="Nucleotide-diphossugar_trans"/>
</dbReference>